<evidence type="ECO:0000259" key="5">
    <source>
        <dbReference type="PROSITE" id="PS50865"/>
    </source>
</evidence>
<dbReference type="EMBL" id="CAJNNW010008867">
    <property type="protein sequence ID" value="CAE8650454.1"/>
    <property type="molecule type" value="Genomic_DNA"/>
</dbReference>
<proteinExistence type="predicted"/>
<evidence type="ECO:0000256" key="1">
    <source>
        <dbReference type="ARBA" id="ARBA00022723"/>
    </source>
</evidence>
<comment type="caution">
    <text evidence="6">The sequence shown here is derived from an EMBL/GenBank/DDBJ whole genome shotgun (WGS) entry which is preliminary data.</text>
</comment>
<dbReference type="InterPro" id="IPR002893">
    <property type="entry name" value="Znf_MYND"/>
</dbReference>
<feature type="domain" description="MYND-type" evidence="5">
    <location>
        <begin position="95"/>
        <end position="134"/>
    </location>
</feature>
<keyword evidence="2 4" id="KW-0863">Zinc-finger</keyword>
<evidence type="ECO:0000313" key="6">
    <source>
        <dbReference type="EMBL" id="CAE8650454.1"/>
    </source>
</evidence>
<name>A0A813IGD3_POLGL</name>
<dbReference type="Gene3D" id="6.10.140.2220">
    <property type="match status" value="1"/>
</dbReference>
<dbReference type="PROSITE" id="PS50865">
    <property type="entry name" value="ZF_MYND_2"/>
    <property type="match status" value="1"/>
</dbReference>
<dbReference type="Pfam" id="PF01753">
    <property type="entry name" value="zf-MYND"/>
    <property type="match status" value="1"/>
</dbReference>
<reference evidence="6" key="1">
    <citation type="submission" date="2021-02" db="EMBL/GenBank/DDBJ databases">
        <authorList>
            <person name="Dougan E. K."/>
            <person name="Rhodes N."/>
            <person name="Thang M."/>
            <person name="Chan C."/>
        </authorList>
    </citation>
    <scope>NUCLEOTIDE SEQUENCE</scope>
</reference>
<dbReference type="Proteomes" id="UP000626109">
    <property type="component" value="Unassembled WGS sequence"/>
</dbReference>
<evidence type="ECO:0000313" key="7">
    <source>
        <dbReference type="EMBL" id="CAE8650662.1"/>
    </source>
</evidence>
<organism evidence="6 8">
    <name type="scientific">Polarella glacialis</name>
    <name type="common">Dinoflagellate</name>
    <dbReference type="NCBI Taxonomy" id="89957"/>
    <lineage>
        <taxon>Eukaryota</taxon>
        <taxon>Sar</taxon>
        <taxon>Alveolata</taxon>
        <taxon>Dinophyceae</taxon>
        <taxon>Suessiales</taxon>
        <taxon>Suessiaceae</taxon>
        <taxon>Polarella</taxon>
    </lineage>
</organism>
<dbReference type="SUPFAM" id="SSF144232">
    <property type="entry name" value="HIT/MYND zinc finger-like"/>
    <property type="match status" value="1"/>
</dbReference>
<evidence type="ECO:0000256" key="2">
    <source>
        <dbReference type="ARBA" id="ARBA00022771"/>
    </source>
</evidence>
<dbReference type="PROSITE" id="PS01360">
    <property type="entry name" value="ZF_MYND_1"/>
    <property type="match status" value="1"/>
</dbReference>
<sequence length="305" mass="34195">MASLSIAGAPSAGPKSRSQVCVFVSALSGEDLRPRPFRVRPGDSIRDFKWILRAHGVRCHPGEMQLVLGSELLPDDWAFGAQSVRLVLVRMPRGCASCAAQQDDLRICAGCKAVRYCSQECQRHHWREQHRAECRQFQQPQGRVEVLCLHGASFQITASVAMTVRSIKIKLSELMGRSLCYQRPTLTTLESCEALEDDMRLAELGDFGPQQLLRLVAFPKISGRCAVLLDIYGLRLPASVHASQPCFGRHIERRGRTRSSKSAPPTSRRRSFRLLWMPLLPWALDVVRTNEDSDPITIREPIVVL</sequence>
<accession>A0A813IGD3</accession>
<dbReference type="AlphaFoldDB" id="A0A813IGD3"/>
<evidence type="ECO:0000256" key="4">
    <source>
        <dbReference type="PROSITE-ProRule" id="PRU00134"/>
    </source>
</evidence>
<keyword evidence="1" id="KW-0479">Metal-binding</keyword>
<dbReference type="EMBL" id="CAJNNW010009074">
    <property type="protein sequence ID" value="CAE8650662.1"/>
    <property type="molecule type" value="Genomic_DNA"/>
</dbReference>
<protein>
    <recommendedName>
        <fullName evidence="5">MYND-type domain-containing protein</fullName>
    </recommendedName>
</protein>
<evidence type="ECO:0000313" key="8">
    <source>
        <dbReference type="Proteomes" id="UP000626109"/>
    </source>
</evidence>
<keyword evidence="3" id="KW-0862">Zinc</keyword>
<gene>
    <name evidence="6" type="ORF">PGLA2088_LOCUS8266</name>
    <name evidence="7" type="ORF">PGLA2088_LOCUS8459</name>
</gene>
<evidence type="ECO:0000256" key="3">
    <source>
        <dbReference type="ARBA" id="ARBA00022833"/>
    </source>
</evidence>
<dbReference type="GO" id="GO:0008270">
    <property type="term" value="F:zinc ion binding"/>
    <property type="evidence" value="ECO:0007669"/>
    <property type="project" value="UniProtKB-KW"/>
</dbReference>